<keyword evidence="18" id="KW-0378">Hydrolase</keyword>
<dbReference type="CDD" id="cd06503">
    <property type="entry name" value="ATP-synt_Fo_b"/>
    <property type="match status" value="1"/>
</dbReference>
<dbReference type="GO" id="GO:0012505">
    <property type="term" value="C:endomembrane system"/>
    <property type="evidence" value="ECO:0007669"/>
    <property type="project" value="UniProtKB-SubCell"/>
</dbReference>
<dbReference type="InterPro" id="IPR028987">
    <property type="entry name" value="ATP_synth_B-like_membr_sf"/>
</dbReference>
<evidence type="ECO:0000256" key="14">
    <source>
        <dbReference type="ARBA" id="ARBA00037847"/>
    </source>
</evidence>
<evidence type="ECO:0000256" key="8">
    <source>
        <dbReference type="ARBA" id="ARBA00023065"/>
    </source>
</evidence>
<gene>
    <name evidence="15" type="primary">atpF</name>
    <name evidence="18" type="ORF">DB895_08060</name>
</gene>
<dbReference type="GO" id="GO:0046933">
    <property type="term" value="F:proton-transporting ATP synthase activity, rotational mechanism"/>
    <property type="evidence" value="ECO:0007669"/>
    <property type="project" value="UniProtKB-UniRule"/>
</dbReference>
<dbReference type="PANTHER" id="PTHR33445">
    <property type="entry name" value="ATP SYNTHASE SUBUNIT B', CHLOROPLASTIC"/>
    <property type="match status" value="1"/>
</dbReference>
<dbReference type="AlphaFoldDB" id="A0A2U1JK40"/>
<organism evidence="18 19">
    <name type="scientific">Flavobacterium psychrotolerans</name>
    <dbReference type="NCBI Taxonomy" id="2169410"/>
    <lineage>
        <taxon>Bacteria</taxon>
        <taxon>Pseudomonadati</taxon>
        <taxon>Bacteroidota</taxon>
        <taxon>Flavobacteriia</taxon>
        <taxon>Flavobacteriales</taxon>
        <taxon>Flavobacteriaceae</taxon>
        <taxon>Flavobacterium</taxon>
    </lineage>
</organism>
<evidence type="ECO:0000256" key="15">
    <source>
        <dbReference type="HAMAP-Rule" id="MF_01398"/>
    </source>
</evidence>
<keyword evidence="6 15" id="KW-0375">Hydrogen ion transport</keyword>
<dbReference type="NCBIfam" id="TIGR01144">
    <property type="entry name" value="ATP_synt_b"/>
    <property type="match status" value="1"/>
</dbReference>
<feature type="coiled-coil region" evidence="17">
    <location>
        <begin position="46"/>
        <end position="125"/>
    </location>
</feature>
<sequence length="166" mass="18819">MEKLVSDFSFGLFIWQTIIFVGLIFLLKKFAWKPILDAVNEREEGIKNALLSAENAKKEMQNLQADNQRILHEARTERDAMLKDAREIKEKMVSDAKNEAQNQGLKMIEQAKAAIESEKNAAMAELKLQVSSLSLEIAEKLLKDELSNKEAQTKLVEKMLGDAKLN</sequence>
<comment type="subunit">
    <text evidence="15">F-type ATPases have 2 components, F(1) - the catalytic core - and F(0) - the membrane proton channel. F(1) has five subunits: alpha(3), beta(3), gamma(1), delta(1), epsilon(1). F(0) has three main subunits: a(1), b(2) and c(10-14). The alpha and beta chains form an alternating ring which encloses part of the gamma chain. F(1) is attached to F(0) by a central stalk formed by the gamma and epsilon chains, while a peripheral stalk is formed by the delta and b chains.</text>
</comment>
<protein>
    <recommendedName>
        <fullName evidence="15">ATP synthase subunit b</fullName>
    </recommendedName>
    <alternativeName>
        <fullName evidence="15">ATP synthase F(0) sector subunit b</fullName>
    </alternativeName>
    <alternativeName>
        <fullName evidence="15">ATPase subunit I</fullName>
    </alternativeName>
    <alternativeName>
        <fullName evidence="15">F-type ATPase subunit b</fullName>
        <shortName evidence="15">F-ATPase subunit b</shortName>
    </alternativeName>
</protein>
<keyword evidence="4 15" id="KW-0138">CF(0)</keyword>
<dbReference type="EMBL" id="QCZI01000008">
    <property type="protein sequence ID" value="PWA05243.1"/>
    <property type="molecule type" value="Genomic_DNA"/>
</dbReference>
<dbReference type="GO" id="GO:0005886">
    <property type="term" value="C:plasma membrane"/>
    <property type="evidence" value="ECO:0007669"/>
    <property type="project" value="UniProtKB-SubCell"/>
</dbReference>
<evidence type="ECO:0000256" key="16">
    <source>
        <dbReference type="RuleBase" id="RU003848"/>
    </source>
</evidence>
<name>A0A2U1JK40_9FLAO</name>
<dbReference type="HAMAP" id="MF_01398">
    <property type="entry name" value="ATP_synth_b_bprime"/>
    <property type="match status" value="1"/>
</dbReference>
<reference evidence="18 19" key="1">
    <citation type="submission" date="2018-04" db="EMBL/GenBank/DDBJ databases">
        <title>Flavobacterium sp. nov., isolated from glacier ice.</title>
        <authorList>
            <person name="Liu Q."/>
            <person name="Xin Y.-H."/>
        </authorList>
    </citation>
    <scope>NUCLEOTIDE SEQUENCE [LARGE SCALE GENOMIC DNA]</scope>
    <source>
        <strain evidence="18 19">RB1R5</strain>
    </source>
</reference>
<keyword evidence="19" id="KW-1185">Reference proteome</keyword>
<comment type="function">
    <text evidence="12">Component of the F(0) channel, it forms part of the peripheral stalk, linking F(1) to F(0). The b'-subunit is a diverged and duplicated form of b found in plants and photosynthetic bacteria.</text>
</comment>
<dbReference type="Gene3D" id="1.20.5.620">
    <property type="entry name" value="F1F0 ATP synthase subunit B, membrane domain"/>
    <property type="match status" value="1"/>
</dbReference>
<keyword evidence="10 15" id="KW-0066">ATP synthesis</keyword>
<dbReference type="InterPro" id="IPR002146">
    <property type="entry name" value="ATP_synth_b/b'su_bac/chlpt"/>
</dbReference>
<dbReference type="GO" id="GO:0016787">
    <property type="term" value="F:hydrolase activity"/>
    <property type="evidence" value="ECO:0007669"/>
    <property type="project" value="UniProtKB-KW"/>
</dbReference>
<keyword evidence="2 15" id="KW-0813">Transport</keyword>
<dbReference type="OrthoDB" id="9795289at2"/>
<dbReference type="InterPro" id="IPR050059">
    <property type="entry name" value="ATP_synthase_B_chain"/>
</dbReference>
<evidence type="ECO:0000256" key="11">
    <source>
        <dbReference type="ARBA" id="ARBA00025198"/>
    </source>
</evidence>
<evidence type="ECO:0000256" key="5">
    <source>
        <dbReference type="ARBA" id="ARBA00022692"/>
    </source>
</evidence>
<dbReference type="Pfam" id="PF00430">
    <property type="entry name" value="ATP-synt_B"/>
    <property type="match status" value="1"/>
</dbReference>
<dbReference type="Proteomes" id="UP000245449">
    <property type="component" value="Unassembled WGS sequence"/>
</dbReference>
<evidence type="ECO:0000256" key="10">
    <source>
        <dbReference type="ARBA" id="ARBA00023310"/>
    </source>
</evidence>
<comment type="similarity">
    <text evidence="1 15 16">Belongs to the ATPase B chain family.</text>
</comment>
<comment type="subunit">
    <text evidence="13">F-type ATPases have 2 components, F(1) - the catalytic core - and F(0) - the membrane proton channel. F(1) has five subunits: alpha(3), beta(3), gamma(1), delta(1), epsilon(1). F(0) has four main subunits: a(1), b(2) and c(10-14). The alpha and beta chains form an alternating ring which encloses part of the gamma chain. F(1) is attached to F(0) by a central stalk formed by the gamma and epsilon chains, while a peripheral stalk is formed by the delta and b chains.</text>
</comment>
<dbReference type="GO" id="GO:0045259">
    <property type="term" value="C:proton-transporting ATP synthase complex"/>
    <property type="evidence" value="ECO:0007669"/>
    <property type="project" value="UniProtKB-KW"/>
</dbReference>
<keyword evidence="17" id="KW-0175">Coiled coil</keyword>
<keyword evidence="8 15" id="KW-0406">Ion transport</keyword>
<evidence type="ECO:0000256" key="13">
    <source>
        <dbReference type="ARBA" id="ARBA00026054"/>
    </source>
</evidence>
<keyword evidence="3 15" id="KW-1003">Cell membrane</keyword>
<evidence type="ECO:0000256" key="2">
    <source>
        <dbReference type="ARBA" id="ARBA00022448"/>
    </source>
</evidence>
<dbReference type="NCBIfam" id="NF011041">
    <property type="entry name" value="PRK14471.1"/>
    <property type="match status" value="1"/>
</dbReference>
<feature type="transmembrane region" description="Helical" evidence="15">
    <location>
        <begin position="6"/>
        <end position="27"/>
    </location>
</feature>
<evidence type="ECO:0000256" key="3">
    <source>
        <dbReference type="ARBA" id="ARBA00022475"/>
    </source>
</evidence>
<evidence type="ECO:0000256" key="1">
    <source>
        <dbReference type="ARBA" id="ARBA00005513"/>
    </source>
</evidence>
<comment type="subcellular location">
    <subcellularLocation>
        <location evidence="15">Cell membrane</location>
        <topology evidence="15">Single-pass membrane protein</topology>
    </subcellularLocation>
    <subcellularLocation>
        <location evidence="14">Endomembrane system</location>
        <topology evidence="14">Single-pass membrane protein</topology>
    </subcellularLocation>
</comment>
<keyword evidence="5 15" id="KW-0812">Transmembrane</keyword>
<evidence type="ECO:0000313" key="18">
    <source>
        <dbReference type="EMBL" id="PWA05243.1"/>
    </source>
</evidence>
<comment type="caution">
    <text evidence="18">The sequence shown here is derived from an EMBL/GenBank/DDBJ whole genome shotgun (WGS) entry which is preliminary data.</text>
</comment>
<evidence type="ECO:0000256" key="9">
    <source>
        <dbReference type="ARBA" id="ARBA00023136"/>
    </source>
</evidence>
<evidence type="ECO:0000256" key="4">
    <source>
        <dbReference type="ARBA" id="ARBA00022547"/>
    </source>
</evidence>
<keyword evidence="7 15" id="KW-1133">Transmembrane helix</keyword>
<dbReference type="InterPro" id="IPR005864">
    <property type="entry name" value="ATP_synth_F0_bsu_bac"/>
</dbReference>
<evidence type="ECO:0000256" key="6">
    <source>
        <dbReference type="ARBA" id="ARBA00022781"/>
    </source>
</evidence>
<evidence type="ECO:0000256" key="7">
    <source>
        <dbReference type="ARBA" id="ARBA00022989"/>
    </source>
</evidence>
<dbReference type="GO" id="GO:0046961">
    <property type="term" value="F:proton-transporting ATPase activity, rotational mechanism"/>
    <property type="evidence" value="ECO:0007669"/>
    <property type="project" value="TreeGrafter"/>
</dbReference>
<keyword evidence="9 15" id="KW-0472">Membrane</keyword>
<dbReference type="PANTHER" id="PTHR33445:SF1">
    <property type="entry name" value="ATP SYNTHASE SUBUNIT B"/>
    <property type="match status" value="1"/>
</dbReference>
<evidence type="ECO:0000256" key="12">
    <source>
        <dbReference type="ARBA" id="ARBA00025614"/>
    </source>
</evidence>
<accession>A0A2U1JK40</accession>
<proteinExistence type="inferred from homology"/>
<dbReference type="RefSeq" id="WP_116724849.1">
    <property type="nucleotide sequence ID" value="NZ_QCZI01000008.1"/>
</dbReference>
<evidence type="ECO:0000313" key="19">
    <source>
        <dbReference type="Proteomes" id="UP000245449"/>
    </source>
</evidence>
<evidence type="ECO:0000256" key="17">
    <source>
        <dbReference type="SAM" id="Coils"/>
    </source>
</evidence>
<comment type="function">
    <text evidence="11 15">F(1)F(0) ATP synthase produces ATP from ADP in the presence of a proton or sodium gradient. F-type ATPases consist of two structural domains, F(1) containing the extramembraneous catalytic core and F(0) containing the membrane proton channel, linked together by a central stalk and a peripheral stalk. During catalysis, ATP synthesis in the catalytic domain of F(1) is coupled via a rotary mechanism of the central stalk subunits to proton translocation.</text>
</comment>
<dbReference type="SUPFAM" id="SSF81573">
    <property type="entry name" value="F1F0 ATP synthase subunit B, membrane domain"/>
    <property type="match status" value="1"/>
</dbReference>